<organism evidence="2 3">
    <name type="scientific">Draconibacterium aestuarii</name>
    <dbReference type="NCBI Taxonomy" id="2998507"/>
    <lineage>
        <taxon>Bacteria</taxon>
        <taxon>Pseudomonadati</taxon>
        <taxon>Bacteroidota</taxon>
        <taxon>Bacteroidia</taxon>
        <taxon>Marinilabiliales</taxon>
        <taxon>Prolixibacteraceae</taxon>
        <taxon>Draconibacterium</taxon>
    </lineage>
</organism>
<dbReference type="Proteomes" id="UP001145087">
    <property type="component" value="Unassembled WGS sequence"/>
</dbReference>
<evidence type="ECO:0000313" key="2">
    <source>
        <dbReference type="EMBL" id="MCY1722951.1"/>
    </source>
</evidence>
<name>A0A9X3FD13_9BACT</name>
<evidence type="ECO:0000313" key="3">
    <source>
        <dbReference type="Proteomes" id="UP001145087"/>
    </source>
</evidence>
<evidence type="ECO:0000259" key="1">
    <source>
        <dbReference type="Pfam" id="PF12867"/>
    </source>
</evidence>
<sequence>MFSTLAAELENDVLNRETKLLDLSEEIMTIPQNSQNRNIKQILGHMVDSASNNTHRVIHMQYRESPVEFPNYATYGNNNRWIAIQNYQDENRENLVQLWKYTHLHFAHVIQNINAEKLNSKWMADKNKYVSLKEMVEDFLRHFVLHLNEIEELLNQQEYEKP</sequence>
<protein>
    <recommendedName>
        <fullName evidence="1">DinB-like domain-containing protein</fullName>
    </recommendedName>
</protein>
<accession>A0A9X3FD13</accession>
<comment type="caution">
    <text evidence="2">The sequence shown here is derived from an EMBL/GenBank/DDBJ whole genome shotgun (WGS) entry which is preliminary data.</text>
</comment>
<dbReference type="InterPro" id="IPR034660">
    <property type="entry name" value="DinB/YfiT-like"/>
</dbReference>
<dbReference type="Pfam" id="PF12867">
    <property type="entry name" value="DinB_2"/>
    <property type="match status" value="1"/>
</dbReference>
<dbReference type="RefSeq" id="WP_343335276.1">
    <property type="nucleotide sequence ID" value="NZ_JAPOHD010000065.1"/>
</dbReference>
<gene>
    <name evidence="2" type="ORF">OU798_21570</name>
</gene>
<keyword evidence="3" id="KW-1185">Reference proteome</keyword>
<dbReference type="SUPFAM" id="SSF109854">
    <property type="entry name" value="DinB/YfiT-like putative metalloenzymes"/>
    <property type="match status" value="1"/>
</dbReference>
<reference evidence="2" key="1">
    <citation type="submission" date="2022-11" db="EMBL/GenBank/DDBJ databases">
        <title>Marilongibacter aestuarii gen. nov., sp. nov., isolated from tidal flat sediment.</title>
        <authorList>
            <person name="Jiayan W."/>
        </authorList>
    </citation>
    <scope>NUCLEOTIDE SEQUENCE</scope>
    <source>
        <strain evidence="2">Z1-6</strain>
    </source>
</reference>
<dbReference type="AlphaFoldDB" id="A0A9X3FD13"/>
<dbReference type="InterPro" id="IPR024775">
    <property type="entry name" value="DinB-like"/>
</dbReference>
<feature type="domain" description="DinB-like" evidence="1">
    <location>
        <begin position="22"/>
        <end position="150"/>
    </location>
</feature>
<proteinExistence type="predicted"/>
<dbReference type="Gene3D" id="1.20.120.450">
    <property type="entry name" value="dinb family like domain"/>
    <property type="match status" value="1"/>
</dbReference>
<dbReference type="EMBL" id="JAPOHD010000065">
    <property type="protein sequence ID" value="MCY1722951.1"/>
    <property type="molecule type" value="Genomic_DNA"/>
</dbReference>